<evidence type="ECO:0000313" key="1">
    <source>
        <dbReference type="EMBL" id="JAE27310.1"/>
    </source>
</evidence>
<dbReference type="EMBL" id="GBRH01170586">
    <property type="protein sequence ID" value="JAE27310.1"/>
    <property type="molecule type" value="Transcribed_RNA"/>
</dbReference>
<dbReference type="AlphaFoldDB" id="A0A0A9GQ81"/>
<proteinExistence type="predicted"/>
<sequence length="19" mass="2036">MVGSTISYLGCCADKVEFL</sequence>
<reference evidence="1" key="2">
    <citation type="journal article" date="2015" name="Data Brief">
        <title>Shoot transcriptome of the giant reed, Arundo donax.</title>
        <authorList>
            <person name="Barrero R.A."/>
            <person name="Guerrero F.D."/>
            <person name="Moolhuijzen P."/>
            <person name="Goolsby J.A."/>
            <person name="Tidwell J."/>
            <person name="Bellgard S.E."/>
            <person name="Bellgard M.I."/>
        </authorList>
    </citation>
    <scope>NUCLEOTIDE SEQUENCE</scope>
    <source>
        <tissue evidence="1">Shoot tissue taken approximately 20 cm above the soil surface</tissue>
    </source>
</reference>
<reference evidence="1" key="1">
    <citation type="submission" date="2014-09" db="EMBL/GenBank/DDBJ databases">
        <authorList>
            <person name="Magalhaes I.L.F."/>
            <person name="Oliveira U."/>
            <person name="Santos F.R."/>
            <person name="Vidigal T.H.D.A."/>
            <person name="Brescovit A.D."/>
            <person name="Santos A.J."/>
        </authorList>
    </citation>
    <scope>NUCLEOTIDE SEQUENCE</scope>
    <source>
        <tissue evidence="1">Shoot tissue taken approximately 20 cm above the soil surface</tissue>
    </source>
</reference>
<accession>A0A0A9GQ81</accession>
<name>A0A0A9GQ81_ARUDO</name>
<organism evidence="1">
    <name type="scientific">Arundo donax</name>
    <name type="common">Giant reed</name>
    <name type="synonym">Donax arundinaceus</name>
    <dbReference type="NCBI Taxonomy" id="35708"/>
    <lineage>
        <taxon>Eukaryota</taxon>
        <taxon>Viridiplantae</taxon>
        <taxon>Streptophyta</taxon>
        <taxon>Embryophyta</taxon>
        <taxon>Tracheophyta</taxon>
        <taxon>Spermatophyta</taxon>
        <taxon>Magnoliopsida</taxon>
        <taxon>Liliopsida</taxon>
        <taxon>Poales</taxon>
        <taxon>Poaceae</taxon>
        <taxon>PACMAD clade</taxon>
        <taxon>Arundinoideae</taxon>
        <taxon>Arundineae</taxon>
        <taxon>Arundo</taxon>
    </lineage>
</organism>
<protein>
    <submittedName>
        <fullName evidence="1">Uncharacterized protein</fullName>
    </submittedName>
</protein>